<proteinExistence type="predicted"/>
<reference evidence="2 3" key="1">
    <citation type="journal article" date="2023" name="Sci. Data">
        <title>Genome assembly of the Korean intertidal mud-creeper Batillaria attramentaria.</title>
        <authorList>
            <person name="Patra A.K."/>
            <person name="Ho P.T."/>
            <person name="Jun S."/>
            <person name="Lee S.J."/>
            <person name="Kim Y."/>
            <person name="Won Y.J."/>
        </authorList>
    </citation>
    <scope>NUCLEOTIDE SEQUENCE [LARGE SCALE GENOMIC DNA]</scope>
    <source>
        <strain evidence="2">Wonlab-2016</strain>
    </source>
</reference>
<evidence type="ECO:0000313" key="2">
    <source>
        <dbReference type="EMBL" id="KAK7479984.1"/>
    </source>
</evidence>
<sequence>MSFRRPGSGTVGAPWGQERGRVRPAGGGREVGGQPGCLLTSVLPRETVISQVKQDICISQPSVERSRSLGERPSGQIIRGGHSQPPANSDTTHHGVTPPQSSFPVGAVIHPWLATSSSMQVLPATDTGGLSDLELGQSPLGNTLSQLPAKIFVIITSRHGSIQATQRRVL</sequence>
<evidence type="ECO:0000313" key="3">
    <source>
        <dbReference type="Proteomes" id="UP001519460"/>
    </source>
</evidence>
<accession>A0ABD0JZ38</accession>
<name>A0ABD0JZ38_9CAEN</name>
<comment type="caution">
    <text evidence="2">The sequence shown here is derived from an EMBL/GenBank/DDBJ whole genome shotgun (WGS) entry which is preliminary data.</text>
</comment>
<organism evidence="2 3">
    <name type="scientific">Batillaria attramentaria</name>
    <dbReference type="NCBI Taxonomy" id="370345"/>
    <lineage>
        <taxon>Eukaryota</taxon>
        <taxon>Metazoa</taxon>
        <taxon>Spiralia</taxon>
        <taxon>Lophotrochozoa</taxon>
        <taxon>Mollusca</taxon>
        <taxon>Gastropoda</taxon>
        <taxon>Caenogastropoda</taxon>
        <taxon>Sorbeoconcha</taxon>
        <taxon>Cerithioidea</taxon>
        <taxon>Batillariidae</taxon>
        <taxon>Batillaria</taxon>
    </lineage>
</organism>
<dbReference type="AlphaFoldDB" id="A0ABD0JZ38"/>
<gene>
    <name evidence="2" type="ORF">BaRGS_00028811</name>
</gene>
<dbReference type="EMBL" id="JACVVK020000291">
    <property type="protein sequence ID" value="KAK7479984.1"/>
    <property type="molecule type" value="Genomic_DNA"/>
</dbReference>
<feature type="region of interest" description="Disordered" evidence="1">
    <location>
        <begin position="61"/>
        <end position="102"/>
    </location>
</feature>
<evidence type="ECO:0000256" key="1">
    <source>
        <dbReference type="SAM" id="MobiDB-lite"/>
    </source>
</evidence>
<feature type="region of interest" description="Disordered" evidence="1">
    <location>
        <begin position="1"/>
        <end position="32"/>
    </location>
</feature>
<dbReference type="Proteomes" id="UP001519460">
    <property type="component" value="Unassembled WGS sequence"/>
</dbReference>
<protein>
    <submittedName>
        <fullName evidence="2">Uncharacterized protein</fullName>
    </submittedName>
</protein>
<keyword evidence="3" id="KW-1185">Reference proteome</keyword>